<keyword evidence="2" id="KW-1185">Reference proteome</keyword>
<dbReference type="EMBL" id="REGN01006028">
    <property type="protein sequence ID" value="RNA11173.1"/>
    <property type="molecule type" value="Genomic_DNA"/>
</dbReference>
<evidence type="ECO:0000313" key="2">
    <source>
        <dbReference type="Proteomes" id="UP000276133"/>
    </source>
</evidence>
<proteinExistence type="predicted"/>
<evidence type="ECO:0000313" key="1">
    <source>
        <dbReference type="EMBL" id="RNA11173.1"/>
    </source>
</evidence>
<sequence length="77" mass="9312">ITKKKANIQIFCDKRRINFFRHWNFILKIIIERPENLKKKTAVRYCQKKNCDPTPLKDRKKNTLIDILAKNTNLLKE</sequence>
<protein>
    <submittedName>
        <fullName evidence="1">Uncharacterized protein</fullName>
    </submittedName>
</protein>
<organism evidence="1 2">
    <name type="scientific">Brachionus plicatilis</name>
    <name type="common">Marine rotifer</name>
    <name type="synonym">Brachionus muelleri</name>
    <dbReference type="NCBI Taxonomy" id="10195"/>
    <lineage>
        <taxon>Eukaryota</taxon>
        <taxon>Metazoa</taxon>
        <taxon>Spiralia</taxon>
        <taxon>Gnathifera</taxon>
        <taxon>Rotifera</taxon>
        <taxon>Eurotatoria</taxon>
        <taxon>Monogononta</taxon>
        <taxon>Pseudotrocha</taxon>
        <taxon>Ploima</taxon>
        <taxon>Brachionidae</taxon>
        <taxon>Brachionus</taxon>
    </lineage>
</organism>
<dbReference type="Proteomes" id="UP000276133">
    <property type="component" value="Unassembled WGS sequence"/>
</dbReference>
<comment type="caution">
    <text evidence="1">The sequence shown here is derived from an EMBL/GenBank/DDBJ whole genome shotgun (WGS) entry which is preliminary data.</text>
</comment>
<feature type="non-terminal residue" evidence="1">
    <location>
        <position position="1"/>
    </location>
</feature>
<dbReference type="AlphaFoldDB" id="A0A3M7QIU1"/>
<gene>
    <name evidence="1" type="ORF">BpHYR1_035126</name>
</gene>
<name>A0A3M7QIU1_BRAPC</name>
<reference evidence="1 2" key="1">
    <citation type="journal article" date="2018" name="Sci. Rep.">
        <title>Genomic signatures of local adaptation to the degree of environmental predictability in rotifers.</title>
        <authorList>
            <person name="Franch-Gras L."/>
            <person name="Hahn C."/>
            <person name="Garcia-Roger E.M."/>
            <person name="Carmona M.J."/>
            <person name="Serra M."/>
            <person name="Gomez A."/>
        </authorList>
    </citation>
    <scope>NUCLEOTIDE SEQUENCE [LARGE SCALE GENOMIC DNA]</scope>
    <source>
        <strain evidence="1">HYR1</strain>
    </source>
</reference>
<accession>A0A3M7QIU1</accession>